<dbReference type="RefSeq" id="WP_215886344.1">
    <property type="nucleotide sequence ID" value="NZ_CP134225.1"/>
</dbReference>
<dbReference type="EMBL" id="JABBHS010000027">
    <property type="protein sequence ID" value="MBU2721811.1"/>
    <property type="molecule type" value="Genomic_DNA"/>
</dbReference>
<sequence length="85" mass="9911">MVRRLEPSEPFICKVKTDYYLTTKFLGRLSDSKVAYLFNSPQRFKKEVDEEFYDLVDSLSSSVTREQFLGLAKPERVALVRSLLD</sequence>
<gene>
    <name evidence="1" type="ORF">HF568_00885</name>
</gene>
<evidence type="ECO:0000313" key="2">
    <source>
        <dbReference type="Proteomes" id="UP000887300"/>
    </source>
</evidence>
<reference evidence="1" key="1">
    <citation type="journal article" date="2021" name="ISME J.">
        <title>Genomic evolution of the class Acidithiobacillia: deep-branching Proteobacteria living in extreme acidic conditions.</title>
        <authorList>
            <person name="Moya-Beltran A."/>
            <person name="Beard S."/>
            <person name="Rojas-Villalobos C."/>
            <person name="Issotta F."/>
            <person name="Gallardo Y."/>
            <person name="Ulloa R."/>
            <person name="Giaveno A."/>
            <person name="Degli Esposti M."/>
            <person name="Johnson D.B."/>
            <person name="Quatrini R."/>
        </authorList>
    </citation>
    <scope>NUCLEOTIDE SEQUENCE</scope>
    <source>
        <strain evidence="1">DSM 583</strain>
    </source>
</reference>
<protein>
    <submittedName>
        <fullName evidence="1">Uncharacterized protein</fullName>
    </submittedName>
</protein>
<comment type="caution">
    <text evidence="1">The sequence shown here is derived from an EMBL/GenBank/DDBJ whole genome shotgun (WGS) entry which is preliminary data.</text>
</comment>
<name>A0A8X8G269_ACIFI</name>
<organism evidence="1 2">
    <name type="scientific">Acidithiobacillus ferridurans</name>
    <dbReference type="NCBI Taxonomy" id="1232575"/>
    <lineage>
        <taxon>Bacteria</taxon>
        <taxon>Pseudomonadati</taxon>
        <taxon>Pseudomonadota</taxon>
        <taxon>Acidithiobacillia</taxon>
        <taxon>Acidithiobacillales</taxon>
        <taxon>Acidithiobacillaceae</taxon>
        <taxon>Acidithiobacillus</taxon>
    </lineage>
</organism>
<evidence type="ECO:0000313" key="1">
    <source>
        <dbReference type="EMBL" id="MBU2721811.1"/>
    </source>
</evidence>
<accession>A0A8X8G269</accession>
<proteinExistence type="predicted"/>
<dbReference type="Proteomes" id="UP000887300">
    <property type="component" value="Unassembled WGS sequence"/>
</dbReference>
<dbReference type="AlphaFoldDB" id="A0A8X8G269"/>